<reference evidence="1 2" key="1">
    <citation type="submission" date="2013-04" db="EMBL/GenBank/DDBJ databases">
        <title>Hyphomonas sp. T24B3 Genome Sequencing.</title>
        <authorList>
            <person name="Lai Q."/>
            <person name="Shao Z."/>
        </authorList>
    </citation>
    <scope>NUCLEOTIDE SEQUENCE [LARGE SCALE GENOMIC DNA]</scope>
    <source>
        <strain evidence="1 2">T24B3</strain>
    </source>
</reference>
<evidence type="ECO:0000313" key="2">
    <source>
        <dbReference type="Proteomes" id="UP000249123"/>
    </source>
</evidence>
<organism evidence="1 2">
    <name type="scientific">Hyphomonas pacifica</name>
    <dbReference type="NCBI Taxonomy" id="1280941"/>
    <lineage>
        <taxon>Bacteria</taxon>
        <taxon>Pseudomonadati</taxon>
        <taxon>Pseudomonadota</taxon>
        <taxon>Alphaproteobacteria</taxon>
        <taxon>Hyphomonadales</taxon>
        <taxon>Hyphomonadaceae</taxon>
        <taxon>Hyphomonas</taxon>
    </lineage>
</organism>
<accession>A0A328JVR0</accession>
<evidence type="ECO:0000313" key="1">
    <source>
        <dbReference type="EMBL" id="RAN34570.1"/>
    </source>
</evidence>
<name>A0A062U5E3_9PROT</name>
<dbReference type="EMBL" id="AWFB01000010">
    <property type="protein sequence ID" value="RAN34570.1"/>
    <property type="molecule type" value="Genomic_DNA"/>
</dbReference>
<gene>
    <name evidence="1" type="ORF">HY3_10520</name>
</gene>
<keyword evidence="2" id="KW-1185">Reference proteome</keyword>
<protein>
    <submittedName>
        <fullName evidence="1">Uncharacterized protein</fullName>
    </submittedName>
</protein>
<dbReference type="AlphaFoldDB" id="A0A062U5E3"/>
<proteinExistence type="predicted"/>
<sequence length="39" mass="4090">MGHFAIEFLARVSHAEGLVRPDTIVLSEPGVDGGLGLVE</sequence>
<dbReference type="Proteomes" id="UP000249123">
    <property type="component" value="Unassembled WGS sequence"/>
</dbReference>
<comment type="caution">
    <text evidence="1">The sequence shown here is derived from an EMBL/GenBank/DDBJ whole genome shotgun (WGS) entry which is preliminary data.</text>
</comment>
<accession>A0A062U5E3</accession>